<evidence type="ECO:0000256" key="2">
    <source>
        <dbReference type="ARBA" id="ARBA00023157"/>
    </source>
</evidence>
<dbReference type="GO" id="GO:0008234">
    <property type="term" value="F:cysteine-type peptidase activity"/>
    <property type="evidence" value="ECO:0007669"/>
    <property type="project" value="InterPro"/>
</dbReference>
<keyword evidence="3" id="KW-0812">Transmembrane</keyword>
<gene>
    <name evidence="6" type="ORF">KFE25_003056</name>
</gene>
<dbReference type="Gene3D" id="3.90.70.10">
    <property type="entry name" value="Cysteine proteinases"/>
    <property type="match status" value="2"/>
</dbReference>
<keyword evidence="2" id="KW-1015">Disulfide bond</keyword>
<dbReference type="SUPFAM" id="SSF56487">
    <property type="entry name" value="SRCR-like"/>
    <property type="match status" value="1"/>
</dbReference>
<keyword evidence="4" id="KW-0732">Signal</keyword>
<dbReference type="InterPro" id="IPR000169">
    <property type="entry name" value="Pept_cys_AS"/>
</dbReference>
<dbReference type="InterPro" id="IPR013128">
    <property type="entry name" value="Peptidase_C1A"/>
</dbReference>
<dbReference type="InterPro" id="IPR039417">
    <property type="entry name" value="Peptidase_C1A_papain-like"/>
</dbReference>
<dbReference type="SMART" id="SM00848">
    <property type="entry name" value="Inhibitor_I29"/>
    <property type="match status" value="1"/>
</dbReference>
<reference evidence="6" key="1">
    <citation type="submission" date="2021-05" db="EMBL/GenBank/DDBJ databases">
        <title>The genome of the haptophyte Pavlova lutheri (Diacronema luteri, Pavlovales) - a model for lipid biosynthesis in eukaryotic algae.</title>
        <authorList>
            <person name="Hulatt C.J."/>
            <person name="Posewitz M.C."/>
        </authorList>
    </citation>
    <scope>NUCLEOTIDE SEQUENCE</scope>
    <source>
        <strain evidence="6">NIVA-4/92</strain>
    </source>
</reference>
<evidence type="ECO:0000256" key="1">
    <source>
        <dbReference type="ARBA" id="ARBA00008455"/>
    </source>
</evidence>
<accession>A0A8J5X511</accession>
<dbReference type="InterPro" id="IPR013201">
    <property type="entry name" value="Prot_inhib_I29"/>
</dbReference>
<feature type="domain" description="SRCR" evidence="5">
    <location>
        <begin position="425"/>
        <end position="540"/>
    </location>
</feature>
<dbReference type="SMART" id="SM00202">
    <property type="entry name" value="SR"/>
    <property type="match status" value="1"/>
</dbReference>
<sequence>MAASLRPLECALLAAALLASPLCATRVSWRETHQAGRRGAAASHSATPVPVPRTRTEVGVEVQDQAPVLWSLIPSPYSEEMQKLASKGDSHASLAPQKYDGWRAWKAKFRPNRAYASVAEEVQAFRAYIENDQVIQTHNADHASSYYSLGHSEWSAHSFHEFENLIFPVKLNDIMPPVHAPSGEHVYLGQDGRPKPIPESVDWTKEGAVSPVSNQGECGSCWAFASTGAVEGLCAIAGNTPNADGPVALSQQELVSCDVGSLAAPYADDGCDGGLPQNAFGYISSTGGVCAEAEYTYTSGNEAALMHAVAQQPVAVGIQANSMQLQLYRSGVFDSPSCGKEPDHAVLIVGYGTTSTNVPYWKVKNSWGATWGDGGYFYLKRGVNQCGITTMPSYPVDCQSVNGGDPRGKAEAPLPSPANCPAPRDGDIKLTSYPAGNLLLHFEGAWHPLCSQHLAIETAELMCKALGYTTAWSFSDRTIPTQDTGPMFPSLHCNKTASSLPPSQIGGSNVLDVCTFKGAHTSDWLCELFGPSMAAYLVCHGTTPPQEVQACGTAGWPNRRLAPATDGTAVAALRDALAARSDRASSRQLGAMGVGAAACVALLAAVGVAYVRRRQRTAGLLV</sequence>
<dbReference type="EMBL" id="JAGTXO010000050">
    <property type="protein sequence ID" value="KAG8458521.1"/>
    <property type="molecule type" value="Genomic_DNA"/>
</dbReference>
<feature type="transmembrane region" description="Helical" evidence="3">
    <location>
        <begin position="589"/>
        <end position="611"/>
    </location>
</feature>
<dbReference type="AlphaFoldDB" id="A0A8J5X511"/>
<name>A0A8J5X511_DIALT</name>
<dbReference type="GO" id="GO:0016020">
    <property type="term" value="C:membrane"/>
    <property type="evidence" value="ECO:0007669"/>
    <property type="project" value="InterPro"/>
</dbReference>
<dbReference type="Gene3D" id="3.10.250.10">
    <property type="entry name" value="SRCR-like domain"/>
    <property type="match status" value="1"/>
</dbReference>
<dbReference type="SUPFAM" id="SSF54001">
    <property type="entry name" value="Cysteine proteinases"/>
    <property type="match status" value="1"/>
</dbReference>
<feature type="signal peptide" evidence="4">
    <location>
        <begin position="1"/>
        <end position="24"/>
    </location>
</feature>
<dbReference type="InterPro" id="IPR038765">
    <property type="entry name" value="Papain-like_cys_pep_sf"/>
</dbReference>
<dbReference type="PANTHER" id="PTHR12411">
    <property type="entry name" value="CYSTEINE PROTEASE FAMILY C1-RELATED"/>
    <property type="match status" value="1"/>
</dbReference>
<keyword evidence="3" id="KW-1133">Transmembrane helix</keyword>
<dbReference type="InterPro" id="IPR036772">
    <property type="entry name" value="SRCR-like_dom_sf"/>
</dbReference>
<evidence type="ECO:0000256" key="3">
    <source>
        <dbReference type="SAM" id="Phobius"/>
    </source>
</evidence>
<evidence type="ECO:0000256" key="4">
    <source>
        <dbReference type="SAM" id="SignalP"/>
    </source>
</evidence>
<evidence type="ECO:0000313" key="7">
    <source>
        <dbReference type="Proteomes" id="UP000751190"/>
    </source>
</evidence>
<organism evidence="6 7">
    <name type="scientific">Diacronema lutheri</name>
    <name type="common">Unicellular marine alga</name>
    <name type="synonym">Monochrysis lutheri</name>
    <dbReference type="NCBI Taxonomy" id="2081491"/>
    <lineage>
        <taxon>Eukaryota</taxon>
        <taxon>Haptista</taxon>
        <taxon>Haptophyta</taxon>
        <taxon>Pavlovophyceae</taxon>
        <taxon>Pavlovales</taxon>
        <taxon>Pavlovaceae</taxon>
        <taxon>Diacronema</taxon>
    </lineage>
</organism>
<dbReference type="PRINTS" id="PR00705">
    <property type="entry name" value="PAPAIN"/>
</dbReference>
<dbReference type="Pfam" id="PF00530">
    <property type="entry name" value="SRCR"/>
    <property type="match status" value="1"/>
</dbReference>
<keyword evidence="3" id="KW-0472">Membrane</keyword>
<dbReference type="GO" id="GO:0006508">
    <property type="term" value="P:proteolysis"/>
    <property type="evidence" value="ECO:0007669"/>
    <property type="project" value="InterPro"/>
</dbReference>
<dbReference type="Proteomes" id="UP000751190">
    <property type="component" value="Unassembled WGS sequence"/>
</dbReference>
<dbReference type="PROSITE" id="PS00139">
    <property type="entry name" value="THIOL_PROTEASE_CYS"/>
    <property type="match status" value="1"/>
</dbReference>
<protein>
    <recommendedName>
        <fullName evidence="5">SRCR domain-containing protein</fullName>
    </recommendedName>
</protein>
<feature type="chain" id="PRO_5035206438" description="SRCR domain-containing protein" evidence="4">
    <location>
        <begin position="25"/>
        <end position="622"/>
    </location>
</feature>
<keyword evidence="7" id="KW-1185">Reference proteome</keyword>
<dbReference type="PROSITE" id="PS50287">
    <property type="entry name" value="SRCR_2"/>
    <property type="match status" value="1"/>
</dbReference>
<dbReference type="Pfam" id="PF00112">
    <property type="entry name" value="Peptidase_C1"/>
    <property type="match status" value="1"/>
</dbReference>
<evidence type="ECO:0000313" key="6">
    <source>
        <dbReference type="EMBL" id="KAG8458521.1"/>
    </source>
</evidence>
<dbReference type="InterPro" id="IPR001190">
    <property type="entry name" value="SRCR"/>
</dbReference>
<proteinExistence type="inferred from homology"/>
<dbReference type="Pfam" id="PF08246">
    <property type="entry name" value="Inhibitor_I29"/>
    <property type="match status" value="1"/>
</dbReference>
<dbReference type="InterPro" id="IPR000668">
    <property type="entry name" value="Peptidase_C1A_C"/>
</dbReference>
<comment type="similarity">
    <text evidence="1">Belongs to the peptidase C1 family.</text>
</comment>
<dbReference type="OrthoDB" id="65740at2759"/>
<comment type="caution">
    <text evidence="6">The sequence shown here is derived from an EMBL/GenBank/DDBJ whole genome shotgun (WGS) entry which is preliminary data.</text>
</comment>
<dbReference type="CDD" id="cd02248">
    <property type="entry name" value="Peptidase_C1A"/>
    <property type="match status" value="1"/>
</dbReference>
<evidence type="ECO:0000259" key="5">
    <source>
        <dbReference type="PROSITE" id="PS50287"/>
    </source>
</evidence>
<dbReference type="SMART" id="SM00645">
    <property type="entry name" value="Pept_C1"/>
    <property type="match status" value="1"/>
</dbReference>